<dbReference type="EMBL" id="LHXT01000011">
    <property type="protein sequence ID" value="KXA98653.1"/>
    <property type="molecule type" value="Genomic_DNA"/>
</dbReference>
<gene>
    <name evidence="1" type="ORF">AKJ39_01265</name>
</gene>
<dbReference type="AlphaFoldDB" id="A0A656YXI4"/>
<evidence type="ECO:0000313" key="1">
    <source>
        <dbReference type="EMBL" id="KXA98653.1"/>
    </source>
</evidence>
<accession>A0A656YXI4</accession>
<comment type="caution">
    <text evidence="1">The sequence shown here is derived from an EMBL/GenBank/DDBJ whole genome shotgun (WGS) entry which is preliminary data.</text>
</comment>
<keyword evidence="2" id="KW-1185">Reference proteome</keyword>
<reference evidence="1 2" key="1">
    <citation type="journal article" date="2016" name="Sci. Rep.">
        <title>Metabolic traits of an uncultured archaeal lineage -MSBL1- from brine pools of the Red Sea.</title>
        <authorList>
            <person name="Mwirichia R."/>
            <person name="Alam I."/>
            <person name="Rashid M."/>
            <person name="Vinu M."/>
            <person name="Ba-Alawi W."/>
            <person name="Anthony Kamau A."/>
            <person name="Kamanda Ngugi D."/>
            <person name="Goker M."/>
            <person name="Klenk H.P."/>
            <person name="Bajic V."/>
            <person name="Stingl U."/>
        </authorList>
    </citation>
    <scope>NUCLEOTIDE SEQUENCE [LARGE SCALE GENOMIC DNA]</scope>
    <source>
        <strain evidence="1">SCGC-AAA259J03</strain>
    </source>
</reference>
<protein>
    <submittedName>
        <fullName evidence="1">Uncharacterized protein</fullName>
    </submittedName>
</protein>
<dbReference type="Proteomes" id="UP000070257">
    <property type="component" value="Unassembled WGS sequence"/>
</dbReference>
<proteinExistence type="predicted"/>
<sequence length="93" mass="10739">MGVISLKLETNRMYLVDLDGDVERQVFLDKEKVADFLMKNMEEPKEKVRKVIKGEEVEGPMVVKVEVPSDLAEDEGYKFRRELFSAYLADVVL</sequence>
<organism evidence="1 2">
    <name type="scientific">candidate division MSBL1 archaeon SCGC-AAA259J03</name>
    <dbReference type="NCBI Taxonomy" id="1698269"/>
    <lineage>
        <taxon>Archaea</taxon>
        <taxon>Methanobacteriati</taxon>
        <taxon>Methanobacteriota</taxon>
        <taxon>candidate division MSBL1</taxon>
    </lineage>
</organism>
<name>A0A656YXI4_9EURY</name>
<evidence type="ECO:0000313" key="2">
    <source>
        <dbReference type="Proteomes" id="UP000070257"/>
    </source>
</evidence>